<keyword evidence="3" id="KW-0808">Transferase</keyword>
<dbReference type="InterPro" id="IPR036388">
    <property type="entry name" value="WH-like_DNA-bd_sf"/>
</dbReference>
<organism evidence="3 4">
    <name type="scientific">Craurococcus roseus</name>
    <dbReference type="NCBI Taxonomy" id="77585"/>
    <lineage>
        <taxon>Bacteria</taxon>
        <taxon>Pseudomonadati</taxon>
        <taxon>Pseudomonadota</taxon>
        <taxon>Alphaproteobacteria</taxon>
        <taxon>Acetobacterales</taxon>
        <taxon>Acetobacteraceae</taxon>
        <taxon>Craurococcus</taxon>
    </lineage>
</organism>
<accession>A0ABN1F5T4</accession>
<evidence type="ECO:0000313" key="4">
    <source>
        <dbReference type="Proteomes" id="UP001501588"/>
    </source>
</evidence>
<protein>
    <submittedName>
        <fullName evidence="3">Class I SAM-dependent methyltransferase</fullName>
    </submittedName>
</protein>
<dbReference type="Gene3D" id="1.10.10.10">
    <property type="entry name" value="Winged helix-like DNA-binding domain superfamily/Winged helix DNA-binding domain"/>
    <property type="match status" value="1"/>
</dbReference>
<keyword evidence="3" id="KW-0489">Methyltransferase</keyword>
<dbReference type="EMBL" id="BAAAFZ010000027">
    <property type="protein sequence ID" value="GAA0583126.1"/>
    <property type="molecule type" value="Genomic_DNA"/>
</dbReference>
<dbReference type="Proteomes" id="UP001501588">
    <property type="component" value="Unassembled WGS sequence"/>
</dbReference>
<dbReference type="PANTHER" id="PTHR45128:SF2">
    <property type="entry name" value="METHYLTRANSFERASE DOMAIN-CONTAINING PROTEIN"/>
    <property type="match status" value="1"/>
</dbReference>
<sequence>MDAITFDQRAAVADAAPDPAKLDAFVGKMLGDLGAAFIVPLVRIGDELGLYAALAGAGPVTPAALARLAGAQERLVREWLSAHAAAGYVEYDAATGRFAMTPEQAMVFARPDSPVFMLGHFELAYANALDTPKVARAFRERGGRGAGYHGRCPCLFSGIERCFRPGYATHLVESWLPALDGVAAKLERGASVADVGCGHGASAVLMAKAFPRSRIAGFDYHEGSVAFARAAAARAGVSANTAFEAAGASDFPGAGYDLVACFDALHDMGDPVGTARHVRSALAPDGTFMVVEPRSADRLEDNFNPVGRMYYAASTMICTPVALDQAADGPALGAQAGPARLEAVLREAGFSRVRVATETPFNMVIEAKP</sequence>
<evidence type="ECO:0000259" key="1">
    <source>
        <dbReference type="Pfam" id="PF13847"/>
    </source>
</evidence>
<dbReference type="InterPro" id="IPR048711">
    <property type="entry name" value="WHD_Rv2258c"/>
</dbReference>
<proteinExistence type="predicted"/>
<feature type="domain" description="S-adenosylmethionine-dependent methyltransferase Rv2258c-like winged HTH" evidence="2">
    <location>
        <begin position="41"/>
        <end position="110"/>
    </location>
</feature>
<dbReference type="SUPFAM" id="SSF53335">
    <property type="entry name" value="S-adenosyl-L-methionine-dependent methyltransferases"/>
    <property type="match status" value="1"/>
</dbReference>
<dbReference type="PANTHER" id="PTHR45128">
    <property type="entry name" value="METHYLTRANSFERASE TYPE 11"/>
    <property type="match status" value="1"/>
</dbReference>
<dbReference type="InterPro" id="IPR053173">
    <property type="entry name" value="SAM-binding_MTase"/>
</dbReference>
<evidence type="ECO:0000259" key="2">
    <source>
        <dbReference type="Pfam" id="PF21320"/>
    </source>
</evidence>
<gene>
    <name evidence="3" type="ORF">GCM10009416_21890</name>
</gene>
<dbReference type="Gene3D" id="3.40.50.150">
    <property type="entry name" value="Vaccinia Virus protein VP39"/>
    <property type="match status" value="1"/>
</dbReference>
<dbReference type="InterPro" id="IPR036390">
    <property type="entry name" value="WH_DNA-bd_sf"/>
</dbReference>
<reference evidence="3 4" key="1">
    <citation type="journal article" date="2019" name="Int. J. Syst. Evol. Microbiol.">
        <title>The Global Catalogue of Microorganisms (GCM) 10K type strain sequencing project: providing services to taxonomists for standard genome sequencing and annotation.</title>
        <authorList>
            <consortium name="The Broad Institute Genomics Platform"/>
            <consortium name="The Broad Institute Genome Sequencing Center for Infectious Disease"/>
            <person name="Wu L."/>
            <person name="Ma J."/>
        </authorList>
    </citation>
    <scope>NUCLEOTIDE SEQUENCE [LARGE SCALE GENOMIC DNA]</scope>
    <source>
        <strain evidence="3 4">JCM 9933</strain>
    </source>
</reference>
<dbReference type="RefSeq" id="WP_343895328.1">
    <property type="nucleotide sequence ID" value="NZ_BAAAFZ010000027.1"/>
</dbReference>
<dbReference type="SUPFAM" id="SSF46785">
    <property type="entry name" value="Winged helix' DNA-binding domain"/>
    <property type="match status" value="1"/>
</dbReference>
<name>A0ABN1F5T4_9PROT</name>
<dbReference type="GO" id="GO:0008168">
    <property type="term" value="F:methyltransferase activity"/>
    <property type="evidence" value="ECO:0007669"/>
    <property type="project" value="UniProtKB-KW"/>
</dbReference>
<feature type="domain" description="Methyltransferase" evidence="1">
    <location>
        <begin position="187"/>
        <end position="313"/>
    </location>
</feature>
<dbReference type="InterPro" id="IPR029063">
    <property type="entry name" value="SAM-dependent_MTases_sf"/>
</dbReference>
<dbReference type="InterPro" id="IPR025714">
    <property type="entry name" value="Methyltranfer_dom"/>
</dbReference>
<dbReference type="Pfam" id="PF21320">
    <property type="entry name" value="WHD_Rv2258c"/>
    <property type="match status" value="1"/>
</dbReference>
<comment type="caution">
    <text evidence="3">The sequence shown here is derived from an EMBL/GenBank/DDBJ whole genome shotgun (WGS) entry which is preliminary data.</text>
</comment>
<dbReference type="GO" id="GO:0032259">
    <property type="term" value="P:methylation"/>
    <property type="evidence" value="ECO:0007669"/>
    <property type="project" value="UniProtKB-KW"/>
</dbReference>
<evidence type="ECO:0000313" key="3">
    <source>
        <dbReference type="EMBL" id="GAA0583126.1"/>
    </source>
</evidence>
<dbReference type="Pfam" id="PF13847">
    <property type="entry name" value="Methyltransf_31"/>
    <property type="match status" value="1"/>
</dbReference>
<keyword evidence="4" id="KW-1185">Reference proteome</keyword>